<evidence type="ECO:0000313" key="8">
    <source>
        <dbReference type="Proteomes" id="UP001225316"/>
    </source>
</evidence>
<evidence type="ECO:0000259" key="6">
    <source>
        <dbReference type="PROSITE" id="PS51203"/>
    </source>
</evidence>
<dbReference type="InterPro" id="IPR007052">
    <property type="entry name" value="CS_dom"/>
</dbReference>
<dbReference type="InterPro" id="IPR002068">
    <property type="entry name" value="A-crystallin/Hsp20_dom"/>
</dbReference>
<dbReference type="PANTHER" id="PTHR46733">
    <property type="entry name" value="26.5 KDA HEAT SHOCK PROTEIN, MITOCHONDRIAL"/>
    <property type="match status" value="1"/>
</dbReference>
<keyword evidence="1" id="KW-0346">Stress response</keyword>
<comment type="caution">
    <text evidence="7">The sequence shown here is derived from an EMBL/GenBank/DDBJ whole genome shotgun (WGS) entry which is preliminary data.</text>
</comment>
<proteinExistence type="inferred from homology"/>
<evidence type="ECO:0000256" key="4">
    <source>
        <dbReference type="SAM" id="MobiDB-lite"/>
    </source>
</evidence>
<reference evidence="7 8" key="1">
    <citation type="submission" date="2023-04" db="EMBL/GenBank/DDBJ databases">
        <title>A novel bacteria isolated from coastal sediment.</title>
        <authorList>
            <person name="Liu X.-J."/>
            <person name="Du Z.-J."/>
        </authorList>
    </citation>
    <scope>NUCLEOTIDE SEQUENCE [LARGE SCALE GENOMIC DNA]</scope>
    <source>
        <strain evidence="7 8">SDUM461003</strain>
    </source>
</reference>
<evidence type="ECO:0000256" key="1">
    <source>
        <dbReference type="ARBA" id="ARBA00023016"/>
    </source>
</evidence>
<protein>
    <submittedName>
        <fullName evidence="7">Hsp20/alpha crystallin family protein</fullName>
    </submittedName>
</protein>
<accession>A0ABU1AT70</accession>
<keyword evidence="8" id="KW-1185">Reference proteome</keyword>
<gene>
    <name evidence="7" type="ORF">QEH52_07140</name>
</gene>
<evidence type="ECO:0000313" key="7">
    <source>
        <dbReference type="EMBL" id="MDQ8207276.1"/>
    </source>
</evidence>
<feature type="domain" description="SHSP" evidence="5">
    <location>
        <begin position="16"/>
        <end position="125"/>
    </location>
</feature>
<dbReference type="Gene3D" id="2.60.40.790">
    <property type="match status" value="1"/>
</dbReference>
<evidence type="ECO:0000256" key="3">
    <source>
        <dbReference type="RuleBase" id="RU003616"/>
    </source>
</evidence>
<feature type="domain" description="CS" evidence="6">
    <location>
        <begin position="20"/>
        <end position="122"/>
    </location>
</feature>
<dbReference type="CDD" id="cd06464">
    <property type="entry name" value="ACD_sHsps-like"/>
    <property type="match status" value="1"/>
</dbReference>
<dbReference type="SUPFAM" id="SSF49764">
    <property type="entry name" value="HSP20-like chaperones"/>
    <property type="match status" value="1"/>
</dbReference>
<dbReference type="PROSITE" id="PS51203">
    <property type="entry name" value="CS"/>
    <property type="match status" value="1"/>
</dbReference>
<dbReference type="RefSeq" id="WP_308949410.1">
    <property type="nucleotide sequence ID" value="NZ_JARXHW010000012.1"/>
</dbReference>
<comment type="similarity">
    <text evidence="2 3">Belongs to the small heat shock protein (HSP20) family.</text>
</comment>
<dbReference type="InterPro" id="IPR008978">
    <property type="entry name" value="HSP20-like_chaperone"/>
</dbReference>
<feature type="region of interest" description="Disordered" evidence="4">
    <location>
        <begin position="1"/>
        <end position="22"/>
    </location>
</feature>
<sequence>MSTQLDTIQAPAKKATERNWQRPHYDVSENEEAFIVRVNLPGVDRKDVDISLEEDALTVTGTRQNDVPEAWRPLRREIHAGDYRLSLRLNVSVNEAKIHARVENGVLDLHLPKADEVKPRKIKIS</sequence>
<dbReference type="Pfam" id="PF00011">
    <property type="entry name" value="HSP20"/>
    <property type="match status" value="1"/>
</dbReference>
<dbReference type="PROSITE" id="PS01031">
    <property type="entry name" value="SHSP"/>
    <property type="match status" value="1"/>
</dbReference>
<name>A0ABU1AT70_9BACT</name>
<evidence type="ECO:0000256" key="2">
    <source>
        <dbReference type="PROSITE-ProRule" id="PRU00285"/>
    </source>
</evidence>
<organism evidence="7 8">
    <name type="scientific">Thalassobacterium maritimum</name>
    <dbReference type="NCBI Taxonomy" id="3041265"/>
    <lineage>
        <taxon>Bacteria</taxon>
        <taxon>Pseudomonadati</taxon>
        <taxon>Verrucomicrobiota</taxon>
        <taxon>Opitutia</taxon>
        <taxon>Puniceicoccales</taxon>
        <taxon>Coraliomargaritaceae</taxon>
        <taxon>Thalassobacterium</taxon>
    </lineage>
</organism>
<dbReference type="PANTHER" id="PTHR46733:SF4">
    <property type="entry name" value="HEAT SHOCK PROTEIN 21, CHLOROPLASTIC"/>
    <property type="match status" value="1"/>
</dbReference>
<dbReference type="Proteomes" id="UP001225316">
    <property type="component" value="Unassembled WGS sequence"/>
</dbReference>
<dbReference type="EMBL" id="JARXHW010000012">
    <property type="protein sequence ID" value="MDQ8207276.1"/>
    <property type="molecule type" value="Genomic_DNA"/>
</dbReference>
<evidence type="ECO:0000259" key="5">
    <source>
        <dbReference type="PROSITE" id="PS01031"/>
    </source>
</evidence>
<dbReference type="InterPro" id="IPR044587">
    <property type="entry name" value="HSP21-like"/>
</dbReference>